<dbReference type="RefSeq" id="XP_041292735.1">
    <property type="nucleotide sequence ID" value="XM_041433711.1"/>
</dbReference>
<evidence type="ECO:0000256" key="1">
    <source>
        <dbReference type="SAM" id="MobiDB-lite"/>
    </source>
</evidence>
<dbReference type="OrthoDB" id="3220614at2759"/>
<dbReference type="Proteomes" id="UP000823399">
    <property type="component" value="Unassembled WGS sequence"/>
</dbReference>
<sequence>MSCMRAWKLNFLNHGPTSDQSEKASGLNNHQKELCIKQYKELVKLVPTFSDIISGFKNILSALDNFIHALTCTANDVRSDDTGSLMNPKTNRFNPPLLRQHDKITCGWNHPQAARLLCLIWMLDVFNKNLQDFMDKVKEGKIKVVFEDTTSNMSFTTYSLDNRVLFLQLLTKAQRLQKVKFMPYRENPGLLQHGRSRARIDAGLHAFESKDDMDSFFESNERFPDNGEQGPQDRTKNSGNAENTYANVHSALVVSDDNKSYQLTTPSLHLYWLVPNILLTNMMTCTKLVRCMGD</sequence>
<feature type="region of interest" description="Disordered" evidence="1">
    <location>
        <begin position="218"/>
        <end position="241"/>
    </location>
</feature>
<accession>A0A9P7JTZ5</accession>
<reference evidence="2" key="1">
    <citation type="journal article" date="2020" name="New Phytol.">
        <title>Comparative genomics reveals dynamic genome evolution in host specialist ectomycorrhizal fungi.</title>
        <authorList>
            <person name="Lofgren L.A."/>
            <person name="Nguyen N.H."/>
            <person name="Vilgalys R."/>
            <person name="Ruytinx J."/>
            <person name="Liao H.L."/>
            <person name="Branco S."/>
            <person name="Kuo A."/>
            <person name="LaButti K."/>
            <person name="Lipzen A."/>
            <person name="Andreopoulos W."/>
            <person name="Pangilinan J."/>
            <person name="Riley R."/>
            <person name="Hundley H."/>
            <person name="Na H."/>
            <person name="Barry K."/>
            <person name="Grigoriev I.V."/>
            <person name="Stajich J.E."/>
            <person name="Kennedy P.G."/>
        </authorList>
    </citation>
    <scope>NUCLEOTIDE SEQUENCE</scope>
    <source>
        <strain evidence="2">FC423</strain>
    </source>
</reference>
<dbReference type="InterPro" id="IPR046521">
    <property type="entry name" value="DUF6698"/>
</dbReference>
<dbReference type="Pfam" id="PF20414">
    <property type="entry name" value="DUF6698"/>
    <property type="match status" value="1"/>
</dbReference>
<proteinExistence type="predicted"/>
<name>A0A9P7JTZ5_9AGAM</name>
<protein>
    <submittedName>
        <fullName evidence="2">Uncharacterized protein</fullName>
    </submittedName>
</protein>
<evidence type="ECO:0000313" key="3">
    <source>
        <dbReference type="Proteomes" id="UP000823399"/>
    </source>
</evidence>
<evidence type="ECO:0000313" key="2">
    <source>
        <dbReference type="EMBL" id="KAG2108216.1"/>
    </source>
</evidence>
<organism evidence="2 3">
    <name type="scientific">Suillus discolor</name>
    <dbReference type="NCBI Taxonomy" id="1912936"/>
    <lineage>
        <taxon>Eukaryota</taxon>
        <taxon>Fungi</taxon>
        <taxon>Dikarya</taxon>
        <taxon>Basidiomycota</taxon>
        <taxon>Agaricomycotina</taxon>
        <taxon>Agaricomycetes</taxon>
        <taxon>Agaricomycetidae</taxon>
        <taxon>Boletales</taxon>
        <taxon>Suillineae</taxon>
        <taxon>Suillaceae</taxon>
        <taxon>Suillus</taxon>
    </lineage>
</organism>
<dbReference type="EMBL" id="JABBWM010000028">
    <property type="protein sequence ID" value="KAG2108216.1"/>
    <property type="molecule type" value="Genomic_DNA"/>
</dbReference>
<dbReference type="AlphaFoldDB" id="A0A9P7JTZ5"/>
<keyword evidence="3" id="KW-1185">Reference proteome</keyword>
<dbReference type="GeneID" id="64695970"/>
<comment type="caution">
    <text evidence="2">The sequence shown here is derived from an EMBL/GenBank/DDBJ whole genome shotgun (WGS) entry which is preliminary data.</text>
</comment>
<gene>
    <name evidence="2" type="ORF">F5147DRAFT_652938</name>
</gene>
<feature type="compositionally biased region" description="Basic and acidic residues" evidence="1">
    <location>
        <begin position="218"/>
        <end position="236"/>
    </location>
</feature>